<evidence type="ECO:0000313" key="15">
    <source>
        <dbReference type="EMBL" id="PFG30496.1"/>
    </source>
</evidence>
<evidence type="ECO:0000256" key="9">
    <source>
        <dbReference type="ARBA" id="ARBA00022898"/>
    </source>
</evidence>
<dbReference type="InterPro" id="IPR015424">
    <property type="entry name" value="PyrdxlP-dep_Trfase"/>
</dbReference>
<dbReference type="EMBL" id="PDJE01000001">
    <property type="protein sequence ID" value="PFG30496.1"/>
    <property type="molecule type" value="Genomic_DNA"/>
</dbReference>
<dbReference type="PANTHER" id="PTHR43552">
    <property type="entry name" value="DIAMINOBUTYRATE--2-OXOGLUTARATE AMINOTRANSFERASE"/>
    <property type="match status" value="1"/>
</dbReference>
<proteinExistence type="inferred from homology"/>
<keyword evidence="9 14" id="KW-0663">Pyridoxal phosphate</keyword>
<dbReference type="EC" id="2.6.1.76" evidence="5"/>
<comment type="similarity">
    <text evidence="4 14">Belongs to the class-III pyridoxal-phosphate-dependent aminotransferase family.</text>
</comment>
<keyword evidence="8 15" id="KW-0808">Transferase</keyword>
<dbReference type="NCBIfam" id="NF006733">
    <property type="entry name" value="PRK09264.1"/>
    <property type="match status" value="1"/>
</dbReference>
<dbReference type="Proteomes" id="UP000221369">
    <property type="component" value="Unassembled WGS sequence"/>
</dbReference>
<evidence type="ECO:0000256" key="13">
    <source>
        <dbReference type="ARBA" id="ARBA00049111"/>
    </source>
</evidence>
<evidence type="ECO:0000256" key="7">
    <source>
        <dbReference type="ARBA" id="ARBA00022576"/>
    </source>
</evidence>
<evidence type="ECO:0000256" key="3">
    <source>
        <dbReference type="ARBA" id="ARBA00004946"/>
    </source>
</evidence>
<evidence type="ECO:0000256" key="1">
    <source>
        <dbReference type="ARBA" id="ARBA00001933"/>
    </source>
</evidence>
<gene>
    <name evidence="15" type="ORF">ATJ78_1428</name>
</gene>
<dbReference type="GO" id="GO:0045303">
    <property type="term" value="F:diaminobutyrate-2-oxoglutarate transaminase activity"/>
    <property type="evidence" value="ECO:0007669"/>
    <property type="project" value="UniProtKB-EC"/>
</dbReference>
<evidence type="ECO:0000256" key="2">
    <source>
        <dbReference type="ARBA" id="ARBA00002189"/>
    </source>
</evidence>
<dbReference type="RefSeq" id="WP_098406948.1">
    <property type="nucleotide sequence ID" value="NZ_PDJE01000001.1"/>
</dbReference>
<dbReference type="InterPro" id="IPR005814">
    <property type="entry name" value="Aminotrans_3"/>
</dbReference>
<dbReference type="InterPro" id="IPR015422">
    <property type="entry name" value="PyrdxlP-dep_Trfase_small"/>
</dbReference>
<evidence type="ECO:0000256" key="8">
    <source>
        <dbReference type="ARBA" id="ARBA00022679"/>
    </source>
</evidence>
<comment type="caution">
    <text evidence="15">The sequence shown here is derived from an EMBL/GenBank/DDBJ whole genome shotgun (WGS) entry which is preliminary data.</text>
</comment>
<dbReference type="NCBIfam" id="TIGR00709">
    <property type="entry name" value="dat"/>
    <property type="match status" value="1"/>
</dbReference>
<dbReference type="SUPFAM" id="SSF53383">
    <property type="entry name" value="PLP-dependent transferases"/>
    <property type="match status" value="1"/>
</dbReference>
<evidence type="ECO:0000256" key="14">
    <source>
        <dbReference type="RuleBase" id="RU003560"/>
    </source>
</evidence>
<dbReference type="CDD" id="cd00610">
    <property type="entry name" value="OAT_like"/>
    <property type="match status" value="1"/>
</dbReference>
<accession>A0A2A9DVV7</accession>
<comment type="cofactor">
    <cofactor evidence="1">
        <name>pyridoxal 5'-phosphate</name>
        <dbReference type="ChEBI" id="CHEBI:597326"/>
    </cofactor>
</comment>
<dbReference type="GO" id="GO:0030170">
    <property type="term" value="F:pyridoxal phosphate binding"/>
    <property type="evidence" value="ECO:0007669"/>
    <property type="project" value="InterPro"/>
</dbReference>
<protein>
    <recommendedName>
        <fullName evidence="6">Diaminobutyrate--2-oxoglutarate transaminase</fullName>
        <ecNumber evidence="5">2.6.1.76</ecNumber>
    </recommendedName>
    <alternativeName>
        <fullName evidence="11">DABA aminotransferase</fullName>
    </alternativeName>
    <alternativeName>
        <fullName evidence="12">Diaminobutyrate--2-oxoglutarate aminotransferase</fullName>
    </alternativeName>
    <alternativeName>
        <fullName evidence="10">L-2,4-diaminobutyric acid transaminase</fullName>
    </alternativeName>
</protein>
<keyword evidence="16" id="KW-1185">Reference proteome</keyword>
<organism evidence="15 16">
    <name type="scientific">Paramicrobacterium agarici</name>
    <dbReference type="NCBI Taxonomy" id="630514"/>
    <lineage>
        <taxon>Bacteria</taxon>
        <taxon>Bacillati</taxon>
        <taxon>Actinomycetota</taxon>
        <taxon>Actinomycetes</taxon>
        <taxon>Micrococcales</taxon>
        <taxon>Microbacteriaceae</taxon>
        <taxon>Paramicrobacterium</taxon>
    </lineage>
</organism>
<sequence>MEAFEKWESEIRGYSRTYPTVFASASNARQVDEAGRSYVDFFGGAGVLNFGHNNQRMKRAMIEFLEADGIAHSLDMATTTKRDFMERFASTILEPRGMNHKMQFMGPTGSNAVEAALKLARRVTGRRNIVAFSHGFHGMTLGSLACTANDFFRQAAGVPLDYVEREPFDTAPGGGLQAIDDYRAQLDDPSSGRVAPAAFIVEVIQAEGGVNVASAEWLQAVQQLARDVGALFIVDDIQVGCGRTGSYFGFDGLGLDPDIVCLAKGIGGYGTPLAMNLVKPEHDARWAPGEHTGTFRGQGLSFVAGTVALGYFDDDELMNDVARKGGQMRSALQGLADELPDSGFDVRGRGMIQALDVGDGAIAKNAVAHCFENGMLIGACGSGGRVLKLIPPLTIPDDDLQEGLDTLASAVRASV</sequence>
<dbReference type="AlphaFoldDB" id="A0A2A9DVV7"/>
<dbReference type="PANTHER" id="PTHR43552:SF2">
    <property type="entry name" value="DIAMINOBUTYRATE--2-OXOGLUTARATE TRANSAMINASE"/>
    <property type="match status" value="1"/>
</dbReference>
<dbReference type="Pfam" id="PF00202">
    <property type="entry name" value="Aminotran_3"/>
    <property type="match status" value="1"/>
</dbReference>
<evidence type="ECO:0000256" key="5">
    <source>
        <dbReference type="ARBA" id="ARBA00013155"/>
    </source>
</evidence>
<comment type="function">
    <text evidence="2">Catalyzes reversively the conversion of L-aspartate beta-semialdehyde (ASA) to L-2,4-diaminobutyrate (DABA) by transamination with L-glutamate.</text>
</comment>
<dbReference type="InterPro" id="IPR004637">
    <property type="entry name" value="Dat"/>
</dbReference>
<evidence type="ECO:0000256" key="6">
    <source>
        <dbReference type="ARBA" id="ARBA00014798"/>
    </source>
</evidence>
<evidence type="ECO:0000256" key="12">
    <source>
        <dbReference type="ARBA" id="ARBA00031476"/>
    </source>
</evidence>
<dbReference type="InterPro" id="IPR049704">
    <property type="entry name" value="Aminotrans_3_PPA_site"/>
</dbReference>
<dbReference type="InterPro" id="IPR015421">
    <property type="entry name" value="PyrdxlP-dep_Trfase_major"/>
</dbReference>
<dbReference type="Gene3D" id="3.40.640.10">
    <property type="entry name" value="Type I PLP-dependent aspartate aminotransferase-like (Major domain)"/>
    <property type="match status" value="1"/>
</dbReference>
<evidence type="ECO:0000256" key="10">
    <source>
        <dbReference type="ARBA" id="ARBA00029744"/>
    </source>
</evidence>
<evidence type="ECO:0000256" key="11">
    <source>
        <dbReference type="ARBA" id="ARBA00030665"/>
    </source>
</evidence>
<dbReference type="Gene3D" id="3.90.1150.10">
    <property type="entry name" value="Aspartate Aminotransferase, domain 1"/>
    <property type="match status" value="1"/>
</dbReference>
<evidence type="ECO:0000313" key="16">
    <source>
        <dbReference type="Proteomes" id="UP000221369"/>
    </source>
</evidence>
<reference evidence="15 16" key="1">
    <citation type="submission" date="2017-10" db="EMBL/GenBank/DDBJ databases">
        <title>Sequencing the genomes of 1000 actinobacteria strains.</title>
        <authorList>
            <person name="Klenk H.-P."/>
        </authorList>
    </citation>
    <scope>NUCLEOTIDE SEQUENCE [LARGE SCALE GENOMIC DNA]</scope>
    <source>
        <strain evidence="15 16">DSM 21798</strain>
    </source>
</reference>
<comment type="pathway">
    <text evidence="3">Amine and polyamine biosynthesis; ectoine biosynthesis; L-ectoine from L-aspartate 4-semialdehyde: step 1/3.</text>
</comment>
<dbReference type="PROSITE" id="PS00600">
    <property type="entry name" value="AA_TRANSFER_CLASS_3"/>
    <property type="match status" value="1"/>
</dbReference>
<comment type="catalytic activity">
    <reaction evidence="13">
        <text>L-2,4-diaminobutanoate + 2-oxoglutarate = L-aspartate 4-semialdehyde + L-glutamate</text>
        <dbReference type="Rhea" id="RHEA:11160"/>
        <dbReference type="ChEBI" id="CHEBI:16810"/>
        <dbReference type="ChEBI" id="CHEBI:29985"/>
        <dbReference type="ChEBI" id="CHEBI:58761"/>
        <dbReference type="ChEBI" id="CHEBI:537519"/>
        <dbReference type="EC" id="2.6.1.76"/>
    </reaction>
</comment>
<evidence type="ECO:0000256" key="4">
    <source>
        <dbReference type="ARBA" id="ARBA00008954"/>
    </source>
</evidence>
<keyword evidence="7 15" id="KW-0032">Aminotransferase</keyword>
<name>A0A2A9DVV7_9MICO</name>